<dbReference type="GO" id="GO:0006511">
    <property type="term" value="P:ubiquitin-dependent protein catabolic process"/>
    <property type="evidence" value="ECO:0007669"/>
    <property type="project" value="InterPro"/>
</dbReference>
<feature type="repeat" description="WD" evidence="8">
    <location>
        <begin position="1262"/>
        <end position="1303"/>
    </location>
</feature>
<name>A0A9P8M9G7_9HYPO</name>
<dbReference type="CDD" id="cd00200">
    <property type="entry name" value="WD40"/>
    <property type="match status" value="2"/>
</dbReference>
<feature type="repeat" description="WD" evidence="8">
    <location>
        <begin position="971"/>
        <end position="1003"/>
    </location>
</feature>
<evidence type="ECO:0000256" key="5">
    <source>
        <dbReference type="ARBA" id="ARBA00038415"/>
    </source>
</evidence>
<feature type="domain" description="Cullin N-terminal" evidence="10">
    <location>
        <begin position="1592"/>
        <end position="1883"/>
    </location>
</feature>
<evidence type="ECO:0000313" key="13">
    <source>
        <dbReference type="EMBL" id="KAH0595209.1"/>
    </source>
</evidence>
<feature type="repeat" description="WD" evidence="8">
    <location>
        <begin position="1372"/>
        <end position="1413"/>
    </location>
</feature>
<feature type="repeat" description="WD" evidence="8">
    <location>
        <begin position="1475"/>
        <end position="1516"/>
    </location>
</feature>
<feature type="repeat" description="WD" evidence="8">
    <location>
        <begin position="1317"/>
        <end position="1358"/>
    </location>
</feature>
<dbReference type="SUPFAM" id="SSF50978">
    <property type="entry name" value="WD40 repeat-like"/>
    <property type="match status" value="2"/>
</dbReference>
<dbReference type="Pfam" id="PF00888">
    <property type="entry name" value="Cullin"/>
    <property type="match status" value="1"/>
</dbReference>
<dbReference type="Pfam" id="PF24883">
    <property type="entry name" value="NPHP3_N"/>
    <property type="match status" value="1"/>
</dbReference>
<proteinExistence type="inferred from homology"/>
<comment type="similarity">
    <text evidence="1">Belongs to the cullin family.</text>
</comment>
<dbReference type="GO" id="GO:1990234">
    <property type="term" value="C:transferase complex"/>
    <property type="evidence" value="ECO:0007669"/>
    <property type="project" value="UniProtKB-ARBA"/>
</dbReference>
<evidence type="ECO:0000256" key="3">
    <source>
        <dbReference type="ARBA" id="ARBA00022737"/>
    </source>
</evidence>
<keyword evidence="4" id="KW-0175">Coiled coil</keyword>
<dbReference type="GO" id="GO:0003824">
    <property type="term" value="F:catalytic activity"/>
    <property type="evidence" value="ECO:0007669"/>
    <property type="project" value="InterPro"/>
</dbReference>
<dbReference type="SUPFAM" id="SSF52540">
    <property type="entry name" value="P-loop containing nucleoside triphosphate hydrolases"/>
    <property type="match status" value="1"/>
</dbReference>
<feature type="repeat" description="WD" evidence="8">
    <location>
        <begin position="1096"/>
        <end position="1137"/>
    </location>
</feature>
<dbReference type="Gene3D" id="2.130.10.10">
    <property type="entry name" value="YVTN repeat-like/Quinoprotein amine dehydrogenase"/>
    <property type="match status" value="5"/>
</dbReference>
<dbReference type="GO" id="GO:0009116">
    <property type="term" value="P:nucleoside metabolic process"/>
    <property type="evidence" value="ECO:0007669"/>
    <property type="project" value="InterPro"/>
</dbReference>
<dbReference type="SUPFAM" id="SSF53167">
    <property type="entry name" value="Purine and uridine phosphorylases"/>
    <property type="match status" value="1"/>
</dbReference>
<dbReference type="InterPro" id="IPR027417">
    <property type="entry name" value="P-loop_NTPase"/>
</dbReference>
<keyword evidence="2 8" id="KW-0853">WD repeat</keyword>
<dbReference type="PRINTS" id="PR00320">
    <property type="entry name" value="GPROTEINBRPT"/>
</dbReference>
<dbReference type="Proteomes" id="UP000764110">
    <property type="component" value="Unassembled WGS sequence"/>
</dbReference>
<reference evidence="13 14" key="1">
    <citation type="submission" date="2020-07" db="EMBL/GenBank/DDBJ databases">
        <title>Metarhizium humberi genome.</title>
        <authorList>
            <person name="Lysoe E."/>
        </authorList>
    </citation>
    <scope>NUCLEOTIDE SEQUENCE [LARGE SCALE GENOMIC DNA]</scope>
    <source>
        <strain evidence="13 14">ESALQ1638</strain>
    </source>
</reference>
<feature type="repeat" description="WD" evidence="8">
    <location>
        <begin position="1013"/>
        <end position="1054"/>
    </location>
</feature>
<dbReference type="InterPro" id="IPR000845">
    <property type="entry name" value="Nucleoside_phosphorylase_d"/>
</dbReference>
<dbReference type="InterPro" id="IPR036322">
    <property type="entry name" value="WD40_repeat_dom_sf"/>
</dbReference>
<sequence length="2037" mass="228617">MSAPTHQQKKIRPEEVTVAIFVALSCEAIAVVLSFDEEFQCRTEGGKYTYRFGRIGEHYVVVAQPINMGKVNASNIAVYVTHEFPNVRLALMVGIGGGIPSDEKDIRLGDVAVSKPEGGLPGVLQYDFVKAVGDGNVVLKGTLNKPHASLLSAVNHLEGEDIIKRSPLPQSLDFIISKSESFKHPGKADVLYDPTFRHVGGNDCSACEGCSSKKIVQRLPRRQKGPQVFRGLILSGDSVVKDPYERLRLCRGYDKALCFEMEAAGIMDENPCLVVRGICDYCDTHKQDDWHYYASAVAAAYARIILLHIPGQQVEHLEHMGETLKKDPEESPDIDQERRRMSQEGLEWQKYNDLLPIQYDALHDSDAVSRHAPLCYDGTRKSILNEIADWANDVDGETFFLLHGPAGTGKSTIARSIARSIANQLVTNPTATTRLGASYFFITPSPKRFFPTIAARLLHSIPQLKRHLWNSLVGCGWLSKAEIEGKDCEQQLETLILNPVRSLSKQSSDKWSRTIVVDALDKCEKGYIPTICTQLSRLHGLDSVRLRIFLTSRSHGTIVQIFQDLEKKRITRSLSMLEYSGETSVDIAKVLKANFAEIRKRKNIEEGWPALTDLQDLVNLATEPSPLFIYAATVCRYVDNVMISTNPVSRLRHWLDNVKNATKLDQQFNHMYKEVLDEAAVGLYRHEKQLLWDVLRSIALLFTPLSSKCLAALLGKNDRDVDCLLPNLHAVLDIQHGGPVKILHESFRDYLLDQEGAFRVDALETHMMLTRNCMDRMKRNSKGPSHGLHRDMYGNGDYSTTTNDIGHAINNFIPPDLEYACLNWVNHLQSFQQDLGQIVDEDRNEALLQEMPALLKDVKTLLDEHFLHWIETLSLLGRLSNGISSIKQLRAILLSRYDAASNFDAFLRDTERFALSYGFMIERFPLQTYGAALTFCPTDSQVNRRLGVERYPDIPTLRGARIGWDHCLYTLKGHGGSVNAVVSSSSRKILASASSDRTVRLWDDVTGAHKRTLQGHGGYVLDIAFSPDGNTLASASSDCQVWVWGVNEGSHIRTLEGHRNWVNSVVFLNNSTLASASSDWTITLWDIDHGICKATLKSHSGSVNALASSRNGKVLASGSSDRTVRIWNTAEEATIKTSLNHDGSVTAVSFAPDGRFLASASSDKAVRLWDADKASQIRLLEFHGDWVNSVTFINDGKLAIASSDRTLRLWNINTKNMQKFEGLVGWFNSTAFLADRNVLVAASSDRTLRMWDGIMGGSEQMREGHDGPVNAVAFSPDGTWLASASSDWTVRIWNVEEGTCVKTLQHQNHTTEDQQTIEDHSRYILSIAFSPDVKILASGSSDWRVRLWDVDEGTLIKTLAYRNHIIRDERTTEDHSRYVLAIAFSPNGKIIASGSSDWRVRLWSIDKSVPLTTLEGHRSWIRAVAFSTDGKLLASASTDGMLCLWNVEKRNNETSIYEDSASSILRERCCDADKRTHNQDWVRAIAFSPDGKVLASTLTDGTVSLLDLNKVNSIRTHDFLAVVFSLDGTVLETMRRLKPISRNSREPRRNPSRTPPQYIQGNEDSIAVHNLCAIQYVSAGDKPLSIRIIFNGADYVYAKLADYLKNYLEQVIDETKAHTGEGLLTFYNREWPRYTEAAKYINHMFQSLHRFVGKAIEEGTTGIYDVYTLHLVQWRSVIIGSISENIMEVVLGLVERKRNGEIIENGIIKRVVESFVSLDIDHDDPLTTYRYYFETPFLEATRLYYRTESKHYLAKNSVGEYMRRAELRLDEEDELVRACLHHNTADPLRQICIQVLIAEHAEVLRDNFRSLLDAGREEDMARTVNLLSRMPDGLAPLLSKFETHLRKAGLSAVINAASAAEKLESKLYVGPVSAQYHDLVRAWPEAARHFIRLSATARHANAASHLVVARSSKMGSRTLMAGVFAPETHGKFMSNREAEIWPSTMLGEEGEALTARVWGELLDIMEGIEAVLYKWNDSFPACSCKSEFQYSSLQVELRDAPFQPARVPFWHRGIRRMAFVYSGVVDESRMAVFSARR</sequence>
<dbReference type="SMART" id="SM00320">
    <property type="entry name" value="WD40"/>
    <property type="match status" value="12"/>
</dbReference>
<evidence type="ECO:0000256" key="2">
    <source>
        <dbReference type="ARBA" id="ARBA00022574"/>
    </source>
</evidence>
<dbReference type="FunFam" id="1.20.1310.10:FF:000001">
    <property type="entry name" value="Cullin 3"/>
    <property type="match status" value="1"/>
</dbReference>
<keyword evidence="3" id="KW-0677">Repeat</keyword>
<dbReference type="PROSITE" id="PS50294">
    <property type="entry name" value="WD_REPEATS_REGION"/>
    <property type="match status" value="10"/>
</dbReference>
<dbReference type="Gene3D" id="1.20.1310.10">
    <property type="entry name" value="Cullin Repeats"/>
    <property type="match status" value="3"/>
</dbReference>
<dbReference type="InterPro" id="IPR001680">
    <property type="entry name" value="WD40_rpt"/>
</dbReference>
<dbReference type="Pfam" id="PF00400">
    <property type="entry name" value="WD40"/>
    <property type="match status" value="12"/>
</dbReference>
<comment type="function">
    <text evidence="7">Involved in mitochondrial fission. Acts as an adapter protein required to form mitochondrial fission complexes. Formation of these complexes is required to promote constriction and fission of the mitochondrial compartment at a late step in mitochondrial division.</text>
</comment>
<comment type="similarity">
    <text evidence="5">Belongs to the WD repeat MDV1/CAF4 family.</text>
</comment>
<dbReference type="InterPro" id="IPR019775">
    <property type="entry name" value="WD40_repeat_CS"/>
</dbReference>
<evidence type="ECO:0000256" key="6">
    <source>
        <dbReference type="ARBA" id="ARBA00039789"/>
    </source>
</evidence>
<dbReference type="SUPFAM" id="SSF74788">
    <property type="entry name" value="Cullin repeat-like"/>
    <property type="match status" value="1"/>
</dbReference>
<feature type="domain" description="Nucleoside phosphorylase" evidence="11">
    <location>
        <begin position="17"/>
        <end position="286"/>
    </location>
</feature>
<dbReference type="Pfam" id="PF01048">
    <property type="entry name" value="PNP_UDP_1"/>
    <property type="match status" value="1"/>
</dbReference>
<dbReference type="PROSITE" id="PS00678">
    <property type="entry name" value="WD_REPEATS_1"/>
    <property type="match status" value="5"/>
</dbReference>
<dbReference type="Gene3D" id="3.40.50.1580">
    <property type="entry name" value="Nucleoside phosphorylase domain"/>
    <property type="match status" value="1"/>
</dbReference>
<evidence type="ECO:0000256" key="4">
    <source>
        <dbReference type="ARBA" id="ARBA00023054"/>
    </source>
</evidence>
<feature type="repeat" description="WD" evidence="8">
    <location>
        <begin position="1414"/>
        <end position="1455"/>
    </location>
</feature>
<dbReference type="PROSITE" id="PS50082">
    <property type="entry name" value="WD_REPEATS_2"/>
    <property type="match status" value="12"/>
</dbReference>
<gene>
    <name evidence="13" type="ORF">MHUMG1_06958</name>
</gene>
<protein>
    <recommendedName>
        <fullName evidence="6">Mitochondrial division protein 1</fullName>
    </recommendedName>
</protein>
<evidence type="ECO:0000256" key="9">
    <source>
        <dbReference type="SAM" id="MobiDB-lite"/>
    </source>
</evidence>
<dbReference type="PANTHER" id="PTHR22847:SF637">
    <property type="entry name" value="WD REPEAT DOMAIN 5B"/>
    <property type="match status" value="1"/>
</dbReference>
<evidence type="ECO:0000259" key="12">
    <source>
        <dbReference type="Pfam" id="PF24883"/>
    </source>
</evidence>
<evidence type="ECO:0000259" key="10">
    <source>
        <dbReference type="Pfam" id="PF00888"/>
    </source>
</evidence>
<accession>A0A9P8M9G7</accession>
<dbReference type="InterPro" id="IPR016159">
    <property type="entry name" value="Cullin_repeat-like_dom_sf"/>
</dbReference>
<dbReference type="Gene3D" id="3.40.50.300">
    <property type="entry name" value="P-loop containing nucleotide triphosphate hydrolases"/>
    <property type="match status" value="1"/>
</dbReference>
<feature type="repeat" description="WD" evidence="8">
    <location>
        <begin position="1055"/>
        <end position="1095"/>
    </location>
</feature>
<keyword evidence="14" id="KW-1185">Reference proteome</keyword>
<evidence type="ECO:0000256" key="8">
    <source>
        <dbReference type="PROSITE-ProRule" id="PRU00221"/>
    </source>
</evidence>
<dbReference type="InterPro" id="IPR001373">
    <property type="entry name" value="Cullin_N"/>
</dbReference>
<evidence type="ECO:0000259" key="11">
    <source>
        <dbReference type="Pfam" id="PF01048"/>
    </source>
</evidence>
<evidence type="ECO:0000256" key="7">
    <source>
        <dbReference type="ARBA" id="ARBA00043913"/>
    </source>
</evidence>
<feature type="repeat" description="WD" evidence="8">
    <location>
        <begin position="1220"/>
        <end position="1252"/>
    </location>
</feature>
<feature type="repeat" description="WD" evidence="8">
    <location>
        <begin position="1180"/>
        <end position="1220"/>
    </location>
</feature>
<evidence type="ECO:0000256" key="1">
    <source>
        <dbReference type="ARBA" id="ARBA00006019"/>
    </source>
</evidence>
<comment type="caution">
    <text evidence="13">The sequence shown here is derived from an EMBL/GenBank/DDBJ whole genome shotgun (WGS) entry which is preliminary data.</text>
</comment>
<dbReference type="PANTHER" id="PTHR22847">
    <property type="entry name" value="WD40 REPEAT PROTEIN"/>
    <property type="match status" value="1"/>
</dbReference>
<dbReference type="InterPro" id="IPR015943">
    <property type="entry name" value="WD40/YVTN_repeat-like_dom_sf"/>
</dbReference>
<dbReference type="EMBL" id="JACEFI010000013">
    <property type="protein sequence ID" value="KAH0595209.1"/>
    <property type="molecule type" value="Genomic_DNA"/>
</dbReference>
<feature type="domain" description="Nephrocystin 3-like N-terminal" evidence="12">
    <location>
        <begin position="380"/>
        <end position="553"/>
    </location>
</feature>
<dbReference type="InterPro" id="IPR056884">
    <property type="entry name" value="NPHP3-like_N"/>
</dbReference>
<organism evidence="13 14">
    <name type="scientific">Metarhizium humberi</name>
    <dbReference type="NCBI Taxonomy" id="2596975"/>
    <lineage>
        <taxon>Eukaryota</taxon>
        <taxon>Fungi</taxon>
        <taxon>Dikarya</taxon>
        <taxon>Ascomycota</taxon>
        <taxon>Pezizomycotina</taxon>
        <taxon>Sordariomycetes</taxon>
        <taxon>Hypocreomycetidae</taxon>
        <taxon>Hypocreales</taxon>
        <taxon>Clavicipitaceae</taxon>
        <taxon>Metarhizium</taxon>
    </lineage>
</organism>
<feature type="repeat" description="WD" evidence="8">
    <location>
        <begin position="1138"/>
        <end position="1179"/>
    </location>
</feature>
<evidence type="ECO:0000313" key="14">
    <source>
        <dbReference type="Proteomes" id="UP000764110"/>
    </source>
</evidence>
<dbReference type="InterPro" id="IPR020472">
    <property type="entry name" value="WD40_PAC1"/>
</dbReference>
<dbReference type="InterPro" id="IPR035994">
    <property type="entry name" value="Nucleoside_phosphorylase_sf"/>
</dbReference>
<dbReference type="GO" id="GO:0031625">
    <property type="term" value="F:ubiquitin protein ligase binding"/>
    <property type="evidence" value="ECO:0007669"/>
    <property type="project" value="InterPro"/>
</dbReference>
<feature type="region of interest" description="Disordered" evidence="9">
    <location>
        <begin position="1538"/>
        <end position="1560"/>
    </location>
</feature>